<dbReference type="AlphaFoldDB" id="A0A1V9R9Y5"/>
<sequence length="493" mass="56181">MSRGGLTLKLGKYILFVGSLIVTLTAMSVNADTVKDQSNAISVETTDNSMISKDKINKENENNSQSNKENENNSQSTSQVMSDLTKSSSVQSTNSNDLNNNSKPEIKKIEEPAVSEKKTTVINEPKAKAVEVKNGWYSVQNDWYYYKNNSMQKGWLQGGNDWYYFDPQNGRMHKKWLQGGNDWYYFNSINGRMQKNWLQGGNDWYYFNPTSGHMKTNWLQGGNDWYYFNPQSGHMQRKWLQGGNDWYYFNPTNGHMWKKWLQGGNDWYYLDSVNGHMQKGWLQGINTWYYFNYYNGKMYSNTFFNDGGQTYFAALSGNVHSPKYVSQWIPVRAPEGCTIASIAMLMSIKGERITNMYAAYANLPQSGNVFTGAGFITIIPASNLVTYVRRYSSDIVNISGSSISTLVNYIQNGHPVLYYGWSGYERIYGNRNHAKVIVGYRNGNFHVYDPCYNHQWDPAGTSGGGKYDRGADRWISWGDLASEYNGSGAVTIV</sequence>
<dbReference type="Pfam" id="PF19127">
    <property type="entry name" value="Choline_bind_3"/>
    <property type="match status" value="2"/>
</dbReference>
<evidence type="ECO:0000313" key="5">
    <source>
        <dbReference type="Proteomes" id="UP000192575"/>
    </source>
</evidence>
<feature type="region of interest" description="Disordered" evidence="2">
    <location>
        <begin position="51"/>
        <end position="118"/>
    </location>
</feature>
<accession>A0A1V9R9Y5</accession>
<dbReference type="Pfam" id="PF01473">
    <property type="entry name" value="Choline_bind_1"/>
    <property type="match status" value="2"/>
</dbReference>
<dbReference type="InterPro" id="IPR039564">
    <property type="entry name" value="Peptidase_C39-like"/>
</dbReference>
<evidence type="ECO:0000256" key="1">
    <source>
        <dbReference type="ARBA" id="ARBA00022737"/>
    </source>
</evidence>
<dbReference type="Gene3D" id="2.20.120.10">
    <property type="entry name" value="Multimodular pneumococcal cell wall endolysin, domain 3"/>
    <property type="match status" value="2"/>
</dbReference>
<reference evidence="4 5" key="1">
    <citation type="submission" date="2017-03" db="EMBL/GenBank/DDBJ databases">
        <title>Phylogenomics and comparative genomics of Lactobacillus salivarius, a mammalian gut commensal.</title>
        <authorList>
            <person name="Harris H.M."/>
        </authorList>
    </citation>
    <scope>NUCLEOTIDE SEQUENCE [LARGE SCALE GENOMIC DNA]</scope>
    <source>
        <strain evidence="4 5">JCM 1047</strain>
    </source>
</reference>
<feature type="compositionally biased region" description="Low complexity" evidence="2">
    <location>
        <begin position="62"/>
        <end position="76"/>
    </location>
</feature>
<proteinExistence type="predicted"/>
<dbReference type="Gene3D" id="2.10.270.10">
    <property type="entry name" value="Cholin Binding"/>
    <property type="match status" value="1"/>
</dbReference>
<dbReference type="InterPro" id="IPR018337">
    <property type="entry name" value="Cell_wall/Cho-bd_repeat"/>
</dbReference>
<keyword evidence="1" id="KW-0677">Repeat</keyword>
<dbReference type="EMBL" id="NBEF01000025">
    <property type="protein sequence ID" value="OQQ89786.1"/>
    <property type="molecule type" value="Genomic_DNA"/>
</dbReference>
<dbReference type="Proteomes" id="UP000192575">
    <property type="component" value="Unassembled WGS sequence"/>
</dbReference>
<dbReference type="Gene3D" id="3.90.70.10">
    <property type="entry name" value="Cysteine proteinases"/>
    <property type="match status" value="1"/>
</dbReference>
<dbReference type="Pfam" id="PF13529">
    <property type="entry name" value="Peptidase_C39_2"/>
    <property type="match status" value="1"/>
</dbReference>
<feature type="compositionally biased region" description="Basic and acidic residues" evidence="2">
    <location>
        <begin position="104"/>
        <end position="118"/>
    </location>
</feature>
<gene>
    <name evidence="4" type="ORF">B6U56_08055</name>
</gene>
<protein>
    <recommendedName>
        <fullName evidence="3">Peptidase C39-like domain-containing protein</fullName>
    </recommendedName>
</protein>
<comment type="caution">
    <text evidence="4">The sequence shown here is derived from an EMBL/GenBank/DDBJ whole genome shotgun (WGS) entry which is preliminary data.</text>
</comment>
<evidence type="ECO:0000256" key="2">
    <source>
        <dbReference type="SAM" id="MobiDB-lite"/>
    </source>
</evidence>
<dbReference type="Gene3D" id="2.30.30.20">
    <property type="entry name" value="Aspartate carbamoyltransferase regulatory subunit, C-terminal domain"/>
    <property type="match status" value="1"/>
</dbReference>
<feature type="compositionally biased region" description="Polar residues" evidence="2">
    <location>
        <begin position="77"/>
        <end position="103"/>
    </location>
</feature>
<feature type="compositionally biased region" description="Basic and acidic residues" evidence="2">
    <location>
        <begin position="52"/>
        <end position="61"/>
    </location>
</feature>
<feature type="domain" description="Peptidase C39-like" evidence="3">
    <location>
        <begin position="323"/>
        <end position="450"/>
    </location>
</feature>
<evidence type="ECO:0000259" key="3">
    <source>
        <dbReference type="Pfam" id="PF13529"/>
    </source>
</evidence>
<name>A0A1V9R9Y5_9LACO</name>
<organism evidence="4 5">
    <name type="scientific">Ligilactobacillus salivarius</name>
    <dbReference type="NCBI Taxonomy" id="1624"/>
    <lineage>
        <taxon>Bacteria</taxon>
        <taxon>Bacillati</taxon>
        <taxon>Bacillota</taxon>
        <taxon>Bacilli</taxon>
        <taxon>Lactobacillales</taxon>
        <taxon>Lactobacillaceae</taxon>
        <taxon>Ligilactobacillus</taxon>
    </lineage>
</organism>
<dbReference type="SUPFAM" id="SSF69360">
    <property type="entry name" value="Cell wall binding repeat"/>
    <property type="match status" value="1"/>
</dbReference>
<evidence type="ECO:0000313" key="4">
    <source>
        <dbReference type="EMBL" id="OQQ89786.1"/>
    </source>
</evidence>